<organism evidence="2 3">
    <name type="scientific">Kitasatospora cineracea</name>
    <dbReference type="NCBI Taxonomy" id="88074"/>
    <lineage>
        <taxon>Bacteria</taxon>
        <taxon>Bacillati</taxon>
        <taxon>Actinomycetota</taxon>
        <taxon>Actinomycetes</taxon>
        <taxon>Kitasatosporales</taxon>
        <taxon>Streptomycetaceae</taxon>
        <taxon>Kitasatospora</taxon>
    </lineage>
</organism>
<dbReference type="RefSeq" id="WP_123564315.1">
    <property type="nucleotide sequence ID" value="NZ_JBEYIY010000004.1"/>
</dbReference>
<keyword evidence="3" id="KW-1185">Reference proteome</keyword>
<dbReference type="OrthoDB" id="281728at2"/>
<dbReference type="EMBL" id="RKQG01000002">
    <property type="protein sequence ID" value="RPE29473.1"/>
    <property type="molecule type" value="Genomic_DNA"/>
</dbReference>
<comment type="caution">
    <text evidence="2">The sequence shown here is derived from an EMBL/GenBank/DDBJ whole genome shotgun (WGS) entry which is preliminary data.</text>
</comment>
<sequence length="144" mass="15275">MDAERQQRAGVGGDVSAELAAHLREAVGDAPAVLGGCVCEECGGRVFTVWVDDTQGCAGRECVRCEGRAFLADSAEVWQEADPEVAECPCGGDEFEAAVAFTLTADGAVRWVTVGLRCHRDGATGVYTDWKIDYAPADHLLRAL</sequence>
<gene>
    <name evidence="2" type="ORF">EDD38_6629</name>
    <name evidence="1" type="ORF">EDD39_7810</name>
</gene>
<dbReference type="EMBL" id="RJVJ01000005">
    <property type="protein sequence ID" value="ROR33986.1"/>
    <property type="molecule type" value="Genomic_DNA"/>
</dbReference>
<protein>
    <submittedName>
        <fullName evidence="2">Uncharacterized protein</fullName>
    </submittedName>
</protein>
<dbReference type="Proteomes" id="UP000267408">
    <property type="component" value="Unassembled WGS sequence"/>
</dbReference>
<accession>A0A3N4R7I5</accession>
<evidence type="ECO:0000313" key="2">
    <source>
        <dbReference type="EMBL" id="RPE29473.1"/>
    </source>
</evidence>
<evidence type="ECO:0000313" key="1">
    <source>
        <dbReference type="EMBL" id="ROR33986.1"/>
    </source>
</evidence>
<reference evidence="3 4" key="1">
    <citation type="submission" date="2018-11" db="EMBL/GenBank/DDBJ databases">
        <title>Sequencing the genomes of 1000 actinobacteria strains.</title>
        <authorList>
            <person name="Klenk H.-P."/>
        </authorList>
    </citation>
    <scope>NUCLEOTIDE SEQUENCE [LARGE SCALE GENOMIC DNA]</scope>
    <source>
        <strain evidence="1 4">DSM 44780</strain>
        <strain evidence="2 3">DSM 44781</strain>
    </source>
</reference>
<dbReference type="AlphaFoldDB" id="A0A3N4R7I5"/>
<proteinExistence type="predicted"/>
<evidence type="ECO:0000313" key="4">
    <source>
        <dbReference type="Proteomes" id="UP000267408"/>
    </source>
</evidence>
<evidence type="ECO:0000313" key="3">
    <source>
        <dbReference type="Proteomes" id="UP000266906"/>
    </source>
</evidence>
<dbReference type="Proteomes" id="UP000266906">
    <property type="component" value="Unassembled WGS sequence"/>
</dbReference>
<accession>A0A8G1UDY2</accession>
<name>A0A3N4R7I5_9ACTN</name>